<gene>
    <name evidence="7" type="primary">lptG_7</name>
    <name evidence="7" type="ORF">GALL_318280</name>
</gene>
<sequence length="356" mass="39902">MKIVSRYLQQEIISHILVIMLALMSMFSFFDLLQELDNIGRGTYDVGTALLFVLLSAPGHVYEVVPVAVLIGTMYALAQLARHSELVVLRVSGVSMARLGLILLQVGIIFALLTFLVGELITPLSEKTAQRLRIEATDSVVAQDFRSGLWVKDGNSFVNIEDVLPDSALINIHIYEFDQNFHLRMISNAKSGKFKGGHWELRDINQTSFIGNTIRSEVFPHGSWQSVIQPELLNVLLVVPEKMSAWNLYFYIRHLSENHQKTTRHEIALWSKMVYPLACIVMIVLALPFGFLQQRAGGISAKLFAGIMLGISYQVLNRLFIHIGLLSDWPPPVSATVPTLLYLAAGLGMLAWTERR</sequence>
<comment type="caution">
    <text evidence="7">The sequence shown here is derived from an EMBL/GenBank/DDBJ whole genome shotgun (WGS) entry which is preliminary data.</text>
</comment>
<dbReference type="EMBL" id="MLJW01000487">
    <property type="protein sequence ID" value="OIQ86324.1"/>
    <property type="molecule type" value="Genomic_DNA"/>
</dbReference>
<keyword evidence="5 6" id="KW-0472">Membrane</keyword>
<keyword evidence="3 6" id="KW-0812">Transmembrane</keyword>
<keyword evidence="2" id="KW-1003">Cell membrane</keyword>
<protein>
    <submittedName>
        <fullName evidence="7">Lipopolysaccharide export system permease protein LptG</fullName>
    </submittedName>
</protein>
<feature type="transmembrane region" description="Helical" evidence="6">
    <location>
        <begin position="273"/>
        <end position="291"/>
    </location>
</feature>
<dbReference type="GO" id="GO:0015920">
    <property type="term" value="P:lipopolysaccharide transport"/>
    <property type="evidence" value="ECO:0007669"/>
    <property type="project" value="TreeGrafter"/>
</dbReference>
<evidence type="ECO:0000313" key="7">
    <source>
        <dbReference type="EMBL" id="OIQ86324.1"/>
    </source>
</evidence>
<evidence type="ECO:0000256" key="2">
    <source>
        <dbReference type="ARBA" id="ARBA00022475"/>
    </source>
</evidence>
<accession>A0A1J5R2Y4</accession>
<dbReference type="AlphaFoldDB" id="A0A1J5R2Y4"/>
<evidence type="ECO:0000256" key="6">
    <source>
        <dbReference type="SAM" id="Phobius"/>
    </source>
</evidence>
<feature type="transmembrane region" description="Helical" evidence="6">
    <location>
        <begin position="333"/>
        <end position="352"/>
    </location>
</feature>
<dbReference type="PANTHER" id="PTHR33529:SF2">
    <property type="entry name" value="LIPOPOLYSACCHARIDE EXPORT SYSTEM PERMEASE PROTEIN LPTG"/>
    <property type="match status" value="1"/>
</dbReference>
<dbReference type="PANTHER" id="PTHR33529">
    <property type="entry name" value="SLR0882 PROTEIN-RELATED"/>
    <property type="match status" value="1"/>
</dbReference>
<feature type="transmembrane region" description="Helical" evidence="6">
    <location>
        <begin position="50"/>
        <end position="78"/>
    </location>
</feature>
<comment type="subcellular location">
    <subcellularLocation>
        <location evidence="1">Cell membrane</location>
        <topology evidence="1">Multi-pass membrane protein</topology>
    </subcellularLocation>
</comment>
<keyword evidence="4 6" id="KW-1133">Transmembrane helix</keyword>
<feature type="transmembrane region" description="Helical" evidence="6">
    <location>
        <begin position="12"/>
        <end position="30"/>
    </location>
</feature>
<organism evidence="7">
    <name type="scientific">mine drainage metagenome</name>
    <dbReference type="NCBI Taxonomy" id="410659"/>
    <lineage>
        <taxon>unclassified sequences</taxon>
        <taxon>metagenomes</taxon>
        <taxon>ecological metagenomes</taxon>
    </lineage>
</organism>
<evidence type="ECO:0000256" key="5">
    <source>
        <dbReference type="ARBA" id="ARBA00023136"/>
    </source>
</evidence>
<dbReference type="NCBIfam" id="TIGR04408">
    <property type="entry name" value="LptG_lptG"/>
    <property type="match status" value="1"/>
</dbReference>
<dbReference type="GO" id="GO:0055085">
    <property type="term" value="P:transmembrane transport"/>
    <property type="evidence" value="ECO:0007669"/>
    <property type="project" value="InterPro"/>
</dbReference>
<name>A0A1J5R2Y4_9ZZZZ</name>
<reference evidence="7" key="1">
    <citation type="submission" date="2016-10" db="EMBL/GenBank/DDBJ databases">
        <title>Sequence of Gallionella enrichment culture.</title>
        <authorList>
            <person name="Poehlein A."/>
            <person name="Muehling M."/>
            <person name="Daniel R."/>
        </authorList>
    </citation>
    <scope>NUCLEOTIDE SEQUENCE</scope>
</reference>
<feature type="transmembrane region" description="Helical" evidence="6">
    <location>
        <begin position="303"/>
        <end position="321"/>
    </location>
</feature>
<dbReference type="InterPro" id="IPR005495">
    <property type="entry name" value="LptG/LptF_permease"/>
</dbReference>
<evidence type="ECO:0000256" key="1">
    <source>
        <dbReference type="ARBA" id="ARBA00004651"/>
    </source>
</evidence>
<dbReference type="GO" id="GO:0043190">
    <property type="term" value="C:ATP-binding cassette (ABC) transporter complex"/>
    <property type="evidence" value="ECO:0007669"/>
    <property type="project" value="InterPro"/>
</dbReference>
<dbReference type="Pfam" id="PF03739">
    <property type="entry name" value="LptF_LptG"/>
    <property type="match status" value="1"/>
</dbReference>
<proteinExistence type="predicted"/>
<evidence type="ECO:0000256" key="4">
    <source>
        <dbReference type="ARBA" id="ARBA00022989"/>
    </source>
</evidence>
<dbReference type="InterPro" id="IPR030923">
    <property type="entry name" value="LptG"/>
</dbReference>
<feature type="transmembrane region" description="Helical" evidence="6">
    <location>
        <begin position="99"/>
        <end position="118"/>
    </location>
</feature>
<evidence type="ECO:0000256" key="3">
    <source>
        <dbReference type="ARBA" id="ARBA00022692"/>
    </source>
</evidence>